<evidence type="ECO:0008006" key="5">
    <source>
        <dbReference type="Google" id="ProtNLM"/>
    </source>
</evidence>
<comment type="caution">
    <text evidence="3">The sequence shown here is derived from an EMBL/GenBank/DDBJ whole genome shotgun (WGS) entry which is preliminary data.</text>
</comment>
<feature type="transmembrane region" description="Helical" evidence="1">
    <location>
        <begin position="403"/>
        <end position="419"/>
    </location>
</feature>
<feature type="chain" id="PRO_5045760966" description="DUF2330 domain-containing protein" evidence="2">
    <location>
        <begin position="32"/>
        <end position="425"/>
    </location>
</feature>
<proteinExistence type="predicted"/>
<organism evidence="3 4">
    <name type="scientific">Nannocystis bainbridge</name>
    <dbReference type="NCBI Taxonomy" id="2995303"/>
    <lineage>
        <taxon>Bacteria</taxon>
        <taxon>Pseudomonadati</taxon>
        <taxon>Myxococcota</taxon>
        <taxon>Polyangia</taxon>
        <taxon>Nannocystales</taxon>
        <taxon>Nannocystaceae</taxon>
        <taxon>Nannocystis</taxon>
    </lineage>
</organism>
<dbReference type="EMBL" id="JAQNDL010000003">
    <property type="protein sequence ID" value="MDC0721222.1"/>
    <property type="molecule type" value="Genomic_DNA"/>
</dbReference>
<keyword evidence="2" id="KW-0732">Signal</keyword>
<sequence>MLRKPRGGARRSGASLVACICVFGATGSAGASEVSFDARVRYAILDEDGAALRTLDDADRQGLLNRARCECGAPIQAEVSTVGGAGDPTRTIFGFVGNRCDSREAAEGRNGLCSILLEEPVAKFRTGFTALFHPAFLGSYVESAQRRADSPYTTLARGCEGEGEGGVWLCDPAANGVTGCQAEDFVYDPETAESGVLRYDFEPPHQLPHGLRAEPRADGVLLRWELPDARDIAGFRVLCETDWQYSAELEFPAPARDAVADGTGWYTVASVCGGEPQALVKVDRDMPAFCGDGRVDAGEECDEGTQNSDAGLCSDTCQLCVSREMQRLDWSRVCSGFIAPDQTSVLVTGLDPGSGHVFALVAHDAAGNARALGQLATVDPYEPAELDDTEGFMGFCAVSPEGHGAWGMSLGLCAVLTLLRRRRRG</sequence>
<protein>
    <recommendedName>
        <fullName evidence="5">DUF2330 domain-containing protein</fullName>
    </recommendedName>
</protein>
<evidence type="ECO:0000256" key="1">
    <source>
        <dbReference type="SAM" id="Phobius"/>
    </source>
</evidence>
<keyword evidence="4" id="KW-1185">Reference proteome</keyword>
<feature type="signal peptide" evidence="2">
    <location>
        <begin position="1"/>
        <end position="31"/>
    </location>
</feature>
<dbReference type="RefSeq" id="WP_272089724.1">
    <property type="nucleotide sequence ID" value="NZ_JAQNDL010000003.1"/>
</dbReference>
<accession>A0ABT5E5U3</accession>
<keyword evidence="1" id="KW-1133">Transmembrane helix</keyword>
<dbReference type="SUPFAM" id="SSF49265">
    <property type="entry name" value="Fibronectin type III"/>
    <property type="match status" value="1"/>
</dbReference>
<keyword evidence="1" id="KW-0472">Membrane</keyword>
<gene>
    <name evidence="3" type="ORF">POL25_30225</name>
</gene>
<name>A0ABT5E5U3_9BACT</name>
<evidence type="ECO:0000313" key="4">
    <source>
        <dbReference type="Proteomes" id="UP001221686"/>
    </source>
</evidence>
<reference evidence="3 4" key="1">
    <citation type="submission" date="2022-11" db="EMBL/GenBank/DDBJ databases">
        <title>Minimal conservation of predation-associated metabolite biosynthetic gene clusters underscores biosynthetic potential of Myxococcota including descriptions for ten novel species: Archangium lansinium sp. nov., Myxococcus landrumus sp. nov., Nannocystis bai.</title>
        <authorList>
            <person name="Ahearne A."/>
            <person name="Stevens C."/>
            <person name="Dowd S."/>
        </authorList>
    </citation>
    <scope>NUCLEOTIDE SEQUENCE [LARGE SCALE GENOMIC DNA]</scope>
    <source>
        <strain evidence="3 4">BB15-2</strain>
    </source>
</reference>
<keyword evidence="1" id="KW-0812">Transmembrane</keyword>
<dbReference type="InterPro" id="IPR036116">
    <property type="entry name" value="FN3_sf"/>
</dbReference>
<evidence type="ECO:0000313" key="3">
    <source>
        <dbReference type="EMBL" id="MDC0721222.1"/>
    </source>
</evidence>
<dbReference type="Proteomes" id="UP001221686">
    <property type="component" value="Unassembled WGS sequence"/>
</dbReference>
<evidence type="ECO:0000256" key="2">
    <source>
        <dbReference type="SAM" id="SignalP"/>
    </source>
</evidence>